<proteinExistence type="predicted"/>
<organism evidence="1 4">
    <name type="scientific">Clostridium pasteurianum DSM 525 = ATCC 6013</name>
    <dbReference type="NCBI Taxonomy" id="1262449"/>
    <lineage>
        <taxon>Bacteria</taxon>
        <taxon>Bacillati</taxon>
        <taxon>Bacillota</taxon>
        <taxon>Clostridia</taxon>
        <taxon>Eubacteriales</taxon>
        <taxon>Clostridiaceae</taxon>
        <taxon>Clostridium</taxon>
    </lineage>
</organism>
<name>A0A0H3IZS0_CLOPA</name>
<reference evidence="2 3" key="3">
    <citation type="journal article" name="Genome Announc.">
        <title>Improved Draft Genome Sequence of Clostridium pasteurianum Strain ATCC 6013 (DSM 525) Using a Hybrid Next-Generation Sequencing Approach.</title>
        <authorList>
            <person name="Pyne M.E."/>
            <person name="Utturkar S."/>
            <person name="Brown S.D."/>
            <person name="Moo-Young M."/>
            <person name="Chung D.A."/>
            <person name="Chou C.P."/>
        </authorList>
    </citation>
    <scope>NUCLEOTIDE SEQUENCE [LARGE SCALE GENOMIC DNA]</scope>
    <source>
        <strain evidence="2 3">ATCC 6013</strain>
    </source>
</reference>
<dbReference type="EMBL" id="JPGY02000001">
    <property type="protein sequence ID" value="KRU13461.1"/>
    <property type="molecule type" value="Genomic_DNA"/>
</dbReference>
<protein>
    <submittedName>
        <fullName evidence="1">Uncharacterized protein</fullName>
    </submittedName>
</protein>
<evidence type="ECO:0000313" key="1">
    <source>
        <dbReference type="EMBL" id="AJA50527.1"/>
    </source>
</evidence>
<dbReference type="Proteomes" id="UP000028042">
    <property type="component" value="Unassembled WGS sequence"/>
</dbReference>
<evidence type="ECO:0000313" key="3">
    <source>
        <dbReference type="Proteomes" id="UP000028042"/>
    </source>
</evidence>
<dbReference type="PATRIC" id="fig|1262449.3.peg.331"/>
<reference evidence="1 4" key="1">
    <citation type="journal article" date="2015" name="Genome Announc.">
        <title>Complete Genome Sequence of the Nitrogen-Fixing and Solvent-Producing Clostridium pasteurianum DSM 525.</title>
        <authorList>
            <person name="Poehlein A."/>
            <person name="Grosse-Honebrink A."/>
            <person name="Zhang Y."/>
            <person name="Minton N.P."/>
            <person name="Daniel R."/>
        </authorList>
    </citation>
    <scope>NUCLEOTIDE SEQUENCE [LARGE SCALE GENOMIC DNA]</scope>
    <source>
        <strain evidence="1">DSM 525</strain>
        <strain evidence="4">DSM 525 / ATCC 6013</strain>
    </source>
</reference>
<dbReference type="KEGG" id="cpae:CPAST_c04390"/>
<accession>A0A0H3IZS0</accession>
<dbReference type="GeneID" id="93072679"/>
<dbReference type="AlphaFoldDB" id="A0A0H3IZS0"/>
<reference evidence="2" key="2">
    <citation type="submission" date="2015-10" db="EMBL/GenBank/DDBJ databases">
        <title>Improved Draft Genome Sequence of Clostridium pasteurianum Strain ATCC 6013 (DSM 525) Using a Hybrid Next-Generation Sequencing Approach.</title>
        <authorList>
            <person name="Pyne M.E."/>
            <person name="Utturkar S.M."/>
            <person name="Brown S.D."/>
            <person name="Moo-Young M."/>
            <person name="Chung D.A."/>
            <person name="Chou P.C."/>
        </authorList>
    </citation>
    <scope>NUCLEOTIDE SEQUENCE</scope>
    <source>
        <strain evidence="2">ATCC 6013</strain>
    </source>
</reference>
<dbReference type="KEGG" id="cpat:CLPA_c04390"/>
<evidence type="ECO:0000313" key="2">
    <source>
        <dbReference type="EMBL" id="KRU13461.1"/>
    </source>
</evidence>
<keyword evidence="4" id="KW-1185">Reference proteome</keyword>
<dbReference type="EMBL" id="CP009268">
    <property type="protein sequence ID" value="AJA50527.1"/>
    <property type="molecule type" value="Genomic_DNA"/>
</dbReference>
<dbReference type="RefSeq" id="WP_004455111.1">
    <property type="nucleotide sequence ID" value="NZ_ANZB01000001.1"/>
</dbReference>
<evidence type="ECO:0000313" key="4">
    <source>
        <dbReference type="Proteomes" id="UP000030905"/>
    </source>
</evidence>
<sequence length="163" mass="19485">MVKLKNSSLKELSMELDERISSKIKLFGVTEPDENIKELFYLISTKLADQFEYENKQDISVCKCILMDSDEFTFILEPNEDSCTINFCIYPIHRWTINNLSKTRMLANIVEQLCHFYWNLKDEVKGSYKVLEIMKRVSKRIELEHFYDVDYIEYLYSLGYKKN</sequence>
<gene>
    <name evidence="1" type="ORF">CLPA_c04390</name>
    <name evidence="2" type="ORF">CP6013_02709</name>
</gene>
<dbReference type="Proteomes" id="UP000030905">
    <property type="component" value="Chromosome"/>
</dbReference>
<dbReference type="eggNOG" id="ENOG50302T0">
    <property type="taxonomic scope" value="Bacteria"/>
</dbReference>